<dbReference type="InterPro" id="IPR005467">
    <property type="entry name" value="His_kinase_dom"/>
</dbReference>
<protein>
    <recommendedName>
        <fullName evidence="2">histidine kinase</fullName>
        <ecNumber evidence="2">2.7.13.3</ecNumber>
    </recommendedName>
</protein>
<dbReference type="Gene3D" id="1.25.40.10">
    <property type="entry name" value="Tetratricopeptide repeat domain"/>
    <property type="match status" value="2"/>
</dbReference>
<evidence type="ECO:0000256" key="4">
    <source>
        <dbReference type="ARBA" id="ARBA00022679"/>
    </source>
</evidence>
<name>A0ABT5XJ40_9FLAO</name>
<dbReference type="Pfam" id="PF02518">
    <property type="entry name" value="HATPase_c"/>
    <property type="match status" value="1"/>
</dbReference>
<dbReference type="InterPro" id="IPR050482">
    <property type="entry name" value="Sensor_HK_TwoCompSys"/>
</dbReference>
<keyword evidence="4" id="KW-0808">Transferase</keyword>
<dbReference type="SMART" id="SM00028">
    <property type="entry name" value="TPR"/>
    <property type="match status" value="5"/>
</dbReference>
<reference evidence="12 13" key="1">
    <citation type="submission" date="2023-03" db="EMBL/GenBank/DDBJ databases">
        <title>Muricauda XX sp. nov. and Muricauda XXX sp. nov., two novel species isolated from Okinawa Trough.</title>
        <authorList>
            <person name="Cao W."/>
            <person name="Deng X."/>
        </authorList>
    </citation>
    <scope>NUCLEOTIDE SEQUENCE [LARGE SCALE GENOMIC DNA]</scope>
    <source>
        <strain evidence="12 13">81s02</strain>
    </source>
</reference>
<evidence type="ECO:0000256" key="9">
    <source>
        <dbReference type="PROSITE-ProRule" id="PRU00339"/>
    </source>
</evidence>
<sequence length="629" mass="71229">MDSILVHEEDTSKKVLGLLRYSGQNRYVPQTKKLINSAIQVSKANQDGLLLANSYYALGNYYFFNANIDSSLTSLDLADEYLGNKDPMLKASILSTRGGIYSKSGDVTLALSTQLEAKAILEQIDATQLEENAAAQLTGKKLVLYNSLANLYLKIDDYDNALKNYDEAYNLAVKDERALPNTAIILSNKGELLYKMKRYEEALETAHDAKKMKIRAKLPERFVAVSNYHIGRALYQLDSVDVALDYLNNALTQSLDNQYTHGEMLALAERGLIYLQQGNFENALKDCSRSLELAEAMNEIETKIEACDCLYKTQSKLGNFESSLKNFERYTQLKDSLFNEKNVRKITQLGMQYEFDKRDAEQELLIAKKNRQQKLILWGVGVLFVFGLLASIFFRKRLIYQKTITEQQQAIQEQEIVKLRQNNRITAMNSMIEGQEKERARIAKDLHDGLGSLLSSVKSHYIAVTENHTSNKETVDKTEQLIDYACNEVRRISHNMVPHTLAVSGLSDGIKDLADRLTIDNYEVTLDINKLPKLDATKEAMVYRLVQEIVSNIKKHAKAKSIFIQLYAHNDQVFLTVEDDGVGFDLYESKNKKGLGLKNIESRVAYLNGEIDWDSKQGKGTTININFTA</sequence>
<comment type="caution">
    <text evidence="12">The sequence shown here is derived from an EMBL/GenBank/DDBJ whole genome shotgun (WGS) entry which is preliminary data.</text>
</comment>
<keyword evidence="7" id="KW-0067">ATP-binding</keyword>
<dbReference type="EMBL" id="JARFVA010000001">
    <property type="protein sequence ID" value="MDF0705898.1"/>
    <property type="molecule type" value="Genomic_DNA"/>
</dbReference>
<keyword evidence="10" id="KW-0472">Membrane</keyword>
<evidence type="ECO:0000256" key="7">
    <source>
        <dbReference type="ARBA" id="ARBA00022840"/>
    </source>
</evidence>
<dbReference type="SUPFAM" id="SSF55874">
    <property type="entry name" value="ATPase domain of HSP90 chaperone/DNA topoisomerase II/histidine kinase"/>
    <property type="match status" value="1"/>
</dbReference>
<feature type="repeat" description="TPR" evidence="9">
    <location>
        <begin position="142"/>
        <end position="175"/>
    </location>
</feature>
<keyword evidence="13" id="KW-1185">Reference proteome</keyword>
<evidence type="ECO:0000256" key="1">
    <source>
        <dbReference type="ARBA" id="ARBA00000085"/>
    </source>
</evidence>
<evidence type="ECO:0000256" key="6">
    <source>
        <dbReference type="ARBA" id="ARBA00022777"/>
    </source>
</evidence>
<keyword evidence="3" id="KW-0597">Phosphoprotein</keyword>
<dbReference type="RefSeq" id="WP_275648011.1">
    <property type="nucleotide sequence ID" value="NZ_JARFVA010000001.1"/>
</dbReference>
<dbReference type="PROSITE" id="PS50109">
    <property type="entry name" value="HIS_KIN"/>
    <property type="match status" value="1"/>
</dbReference>
<keyword evidence="9" id="KW-0802">TPR repeat</keyword>
<accession>A0ABT5XJ40</accession>
<keyword evidence="5" id="KW-0547">Nucleotide-binding</keyword>
<dbReference type="PANTHER" id="PTHR24421">
    <property type="entry name" value="NITRATE/NITRITE SENSOR PROTEIN NARX-RELATED"/>
    <property type="match status" value="1"/>
</dbReference>
<dbReference type="Gene3D" id="1.20.5.1930">
    <property type="match status" value="1"/>
</dbReference>
<keyword evidence="10" id="KW-1133">Transmembrane helix</keyword>
<evidence type="ECO:0000259" key="11">
    <source>
        <dbReference type="PROSITE" id="PS50109"/>
    </source>
</evidence>
<feature type="transmembrane region" description="Helical" evidence="10">
    <location>
        <begin position="375"/>
        <end position="394"/>
    </location>
</feature>
<evidence type="ECO:0000256" key="3">
    <source>
        <dbReference type="ARBA" id="ARBA00022553"/>
    </source>
</evidence>
<evidence type="ECO:0000256" key="8">
    <source>
        <dbReference type="ARBA" id="ARBA00023012"/>
    </source>
</evidence>
<comment type="catalytic activity">
    <reaction evidence="1">
        <text>ATP + protein L-histidine = ADP + protein N-phospho-L-histidine.</text>
        <dbReference type="EC" id="2.7.13.3"/>
    </reaction>
</comment>
<proteinExistence type="predicted"/>
<evidence type="ECO:0000256" key="10">
    <source>
        <dbReference type="SAM" id="Phobius"/>
    </source>
</evidence>
<evidence type="ECO:0000256" key="5">
    <source>
        <dbReference type="ARBA" id="ARBA00022741"/>
    </source>
</evidence>
<dbReference type="SUPFAM" id="SSF48452">
    <property type="entry name" value="TPR-like"/>
    <property type="match status" value="1"/>
</dbReference>
<dbReference type="PANTHER" id="PTHR24421:SF10">
    <property type="entry name" value="NITRATE_NITRITE SENSOR PROTEIN NARQ"/>
    <property type="match status" value="1"/>
</dbReference>
<dbReference type="Proteomes" id="UP001217083">
    <property type="component" value="Unassembled WGS sequence"/>
</dbReference>
<dbReference type="Pfam" id="PF13424">
    <property type="entry name" value="TPR_12"/>
    <property type="match status" value="1"/>
</dbReference>
<dbReference type="InterPro" id="IPR036890">
    <property type="entry name" value="HATPase_C_sf"/>
</dbReference>
<evidence type="ECO:0000313" key="12">
    <source>
        <dbReference type="EMBL" id="MDF0705898.1"/>
    </source>
</evidence>
<dbReference type="CDD" id="cd16917">
    <property type="entry name" value="HATPase_UhpB-NarQ-NarX-like"/>
    <property type="match status" value="1"/>
</dbReference>
<dbReference type="Pfam" id="PF00515">
    <property type="entry name" value="TPR_1"/>
    <property type="match status" value="1"/>
</dbReference>
<dbReference type="Gene3D" id="3.30.565.10">
    <property type="entry name" value="Histidine kinase-like ATPase, C-terminal domain"/>
    <property type="match status" value="1"/>
</dbReference>
<dbReference type="Pfam" id="PF07730">
    <property type="entry name" value="HisKA_3"/>
    <property type="match status" value="1"/>
</dbReference>
<keyword evidence="10" id="KW-0812">Transmembrane</keyword>
<keyword evidence="6" id="KW-0418">Kinase</keyword>
<evidence type="ECO:0000313" key="13">
    <source>
        <dbReference type="Proteomes" id="UP001217083"/>
    </source>
</evidence>
<dbReference type="InterPro" id="IPR003594">
    <property type="entry name" value="HATPase_dom"/>
</dbReference>
<dbReference type="InterPro" id="IPR011990">
    <property type="entry name" value="TPR-like_helical_dom_sf"/>
</dbReference>
<gene>
    <name evidence="12" type="ORF">PY091_01640</name>
</gene>
<dbReference type="InterPro" id="IPR011712">
    <property type="entry name" value="Sig_transdc_His_kin_sub3_dim/P"/>
</dbReference>
<dbReference type="EC" id="2.7.13.3" evidence="2"/>
<dbReference type="PROSITE" id="PS50005">
    <property type="entry name" value="TPR"/>
    <property type="match status" value="2"/>
</dbReference>
<organism evidence="12 13">
    <name type="scientific">Flagellimonas okinawensis</name>
    <dbReference type="NCBI Taxonomy" id="3031324"/>
    <lineage>
        <taxon>Bacteria</taxon>
        <taxon>Pseudomonadati</taxon>
        <taxon>Bacteroidota</taxon>
        <taxon>Flavobacteriia</taxon>
        <taxon>Flavobacteriales</taxon>
        <taxon>Flavobacteriaceae</taxon>
        <taxon>Flagellimonas</taxon>
    </lineage>
</organism>
<keyword evidence="8" id="KW-0902">Two-component regulatory system</keyword>
<evidence type="ECO:0000256" key="2">
    <source>
        <dbReference type="ARBA" id="ARBA00012438"/>
    </source>
</evidence>
<dbReference type="InterPro" id="IPR019734">
    <property type="entry name" value="TPR_rpt"/>
</dbReference>
<feature type="repeat" description="TPR" evidence="9">
    <location>
        <begin position="264"/>
        <end position="297"/>
    </location>
</feature>
<feature type="domain" description="Histidine kinase" evidence="11">
    <location>
        <begin position="542"/>
        <end position="629"/>
    </location>
</feature>